<gene>
    <name evidence="2" type="ORF">HRUBRA_00250</name>
</gene>
<protein>
    <submittedName>
        <fullName evidence="2">Uncharacterized protein</fullName>
    </submittedName>
</protein>
<dbReference type="AlphaFoldDB" id="A0A095VVK0"/>
<evidence type="ECO:0000313" key="3">
    <source>
        <dbReference type="Proteomes" id="UP000029640"/>
    </source>
</evidence>
<evidence type="ECO:0000313" key="2">
    <source>
        <dbReference type="EMBL" id="KGE05048.1"/>
    </source>
</evidence>
<reference evidence="2 3" key="1">
    <citation type="journal article" date="2014" name="Genome Announc.">
        <title>Genome Sequence of Gammaproteobacterial Pseudohaliea rubra Type Strain DSM 19751, Isolated from Coastal Seawater of the Mediterranean Sea.</title>
        <authorList>
            <person name="Spring S."/>
            <person name="Fiebig A."/>
            <person name="Riedel T."/>
            <person name="Goker M."/>
            <person name="Klenk H.P."/>
        </authorList>
    </citation>
    <scope>NUCLEOTIDE SEQUENCE [LARGE SCALE GENOMIC DNA]</scope>
    <source>
        <strain evidence="2 3">DSM 19751</strain>
    </source>
</reference>
<accession>A0A095VVK0</accession>
<proteinExistence type="predicted"/>
<dbReference type="STRING" id="1265313.HRUBRA_00250"/>
<comment type="caution">
    <text evidence="2">The sequence shown here is derived from an EMBL/GenBank/DDBJ whole genome shotgun (WGS) entry which is preliminary data.</text>
</comment>
<sequence>MGALRQWQWRAPGPPRPLSRINVGNAYRARNKALGPSRVNETPARSRGIPLHCPLRSKTVQADGRPGAAPSHACCGRRPATDLYLSNDLQKYTK</sequence>
<feature type="region of interest" description="Disordered" evidence="1">
    <location>
        <begin position="1"/>
        <end position="21"/>
    </location>
</feature>
<dbReference type="Proteomes" id="UP000029640">
    <property type="component" value="Unassembled WGS sequence"/>
</dbReference>
<dbReference type="HOGENOM" id="CLU_2382138_0_0_6"/>
<dbReference type="EMBL" id="AUVB01000012">
    <property type="protein sequence ID" value="KGE05048.1"/>
    <property type="molecule type" value="Genomic_DNA"/>
</dbReference>
<organism evidence="2 3">
    <name type="scientific">Pseudohaliea rubra DSM 19751</name>
    <dbReference type="NCBI Taxonomy" id="1265313"/>
    <lineage>
        <taxon>Bacteria</taxon>
        <taxon>Pseudomonadati</taxon>
        <taxon>Pseudomonadota</taxon>
        <taxon>Gammaproteobacteria</taxon>
        <taxon>Cellvibrionales</taxon>
        <taxon>Halieaceae</taxon>
        <taxon>Pseudohaliea</taxon>
    </lineage>
</organism>
<name>A0A095VVK0_9GAMM</name>
<feature type="region of interest" description="Disordered" evidence="1">
    <location>
        <begin position="32"/>
        <end position="51"/>
    </location>
</feature>
<keyword evidence="3" id="KW-1185">Reference proteome</keyword>
<evidence type="ECO:0000256" key="1">
    <source>
        <dbReference type="SAM" id="MobiDB-lite"/>
    </source>
</evidence>